<dbReference type="Proteomes" id="UP001229346">
    <property type="component" value="Unassembled WGS sequence"/>
</dbReference>
<reference evidence="1 2" key="1">
    <citation type="submission" date="2023-07" db="EMBL/GenBank/DDBJ databases">
        <title>Sorghum-associated microbial communities from plants grown in Nebraska, USA.</title>
        <authorList>
            <person name="Schachtman D."/>
        </authorList>
    </citation>
    <scope>NUCLEOTIDE SEQUENCE [LARGE SCALE GENOMIC DNA]</scope>
    <source>
        <strain evidence="1 2">CC482</strain>
    </source>
</reference>
<dbReference type="EMBL" id="JAUSSU010000008">
    <property type="protein sequence ID" value="MDQ0114625.1"/>
    <property type="molecule type" value="Genomic_DNA"/>
</dbReference>
<evidence type="ECO:0000313" key="1">
    <source>
        <dbReference type="EMBL" id="MDQ0114625.1"/>
    </source>
</evidence>
<comment type="caution">
    <text evidence="1">The sequence shown here is derived from an EMBL/GenBank/DDBJ whole genome shotgun (WGS) entry which is preliminary data.</text>
</comment>
<accession>A0ABT9U7E7</accession>
<keyword evidence="2" id="KW-1185">Reference proteome</keyword>
<proteinExistence type="predicted"/>
<name>A0ABT9U7E7_PAEHA</name>
<organism evidence="1 2">
    <name type="scientific">Paenibacillus harenae</name>
    <dbReference type="NCBI Taxonomy" id="306543"/>
    <lineage>
        <taxon>Bacteria</taxon>
        <taxon>Bacillati</taxon>
        <taxon>Bacillota</taxon>
        <taxon>Bacilli</taxon>
        <taxon>Bacillales</taxon>
        <taxon>Paenibacillaceae</taxon>
        <taxon>Paenibacillus</taxon>
    </lineage>
</organism>
<protein>
    <submittedName>
        <fullName evidence="1">Uncharacterized protein</fullName>
    </submittedName>
</protein>
<dbReference type="RefSeq" id="WP_307206014.1">
    <property type="nucleotide sequence ID" value="NZ_JAUSSU010000008.1"/>
</dbReference>
<sequence>MSVSVFRMNQEDDSFKLGFEIPISREEFFTKFWQRAIEELKIAGIQNGIELKKEQLDSTLLDLEKLRIWAQSNLKNNDLEYMVARIDLLIKKLPLAFKTENTILWIG</sequence>
<gene>
    <name evidence="1" type="ORF">J2T15_004081</name>
</gene>
<evidence type="ECO:0000313" key="2">
    <source>
        <dbReference type="Proteomes" id="UP001229346"/>
    </source>
</evidence>